<organism evidence="2 3">
    <name type="scientific">Pseudoduganella violacea</name>
    <dbReference type="NCBI Taxonomy" id="1715466"/>
    <lineage>
        <taxon>Bacteria</taxon>
        <taxon>Pseudomonadati</taxon>
        <taxon>Pseudomonadota</taxon>
        <taxon>Betaproteobacteria</taxon>
        <taxon>Burkholderiales</taxon>
        <taxon>Oxalobacteraceae</taxon>
        <taxon>Telluria group</taxon>
        <taxon>Pseudoduganella</taxon>
    </lineage>
</organism>
<comment type="caution">
    <text evidence="2">The sequence shown here is derived from an EMBL/GenBank/DDBJ whole genome shotgun (WGS) entry which is preliminary data.</text>
</comment>
<evidence type="ECO:0000313" key="3">
    <source>
        <dbReference type="Proteomes" id="UP000541535"/>
    </source>
</evidence>
<keyword evidence="3" id="KW-1185">Reference proteome</keyword>
<feature type="region of interest" description="Disordered" evidence="1">
    <location>
        <begin position="1"/>
        <end position="23"/>
    </location>
</feature>
<proteinExistence type="predicted"/>
<name>A0A7W5BBW1_9BURK</name>
<gene>
    <name evidence="2" type="ORF">FHS03_003347</name>
</gene>
<accession>A0A7W5BBW1</accession>
<sequence length="71" mass="7935">MGAPAKSGRKTVRDRPAGKQASAAELKVVAEQEVERQKRLQAIDLIFGMWKGRTDITQDGLALQEELRAEW</sequence>
<dbReference type="RefSeq" id="WP_183442036.1">
    <property type="nucleotide sequence ID" value="NZ_JACHXD010000009.1"/>
</dbReference>
<dbReference type="Proteomes" id="UP000541535">
    <property type="component" value="Unassembled WGS sequence"/>
</dbReference>
<evidence type="ECO:0000256" key="1">
    <source>
        <dbReference type="SAM" id="MobiDB-lite"/>
    </source>
</evidence>
<protein>
    <submittedName>
        <fullName evidence="2">Uncharacterized protein</fullName>
    </submittedName>
</protein>
<reference evidence="2 3" key="1">
    <citation type="submission" date="2020-08" db="EMBL/GenBank/DDBJ databases">
        <title>Genomic Encyclopedia of Type Strains, Phase III (KMG-III): the genomes of soil and plant-associated and newly described type strains.</title>
        <authorList>
            <person name="Whitman W."/>
        </authorList>
    </citation>
    <scope>NUCLEOTIDE SEQUENCE [LARGE SCALE GENOMIC DNA]</scope>
    <source>
        <strain evidence="2 3">CECT 8897</strain>
    </source>
</reference>
<dbReference type="AlphaFoldDB" id="A0A7W5BBW1"/>
<dbReference type="EMBL" id="JACHXD010000009">
    <property type="protein sequence ID" value="MBB3120283.1"/>
    <property type="molecule type" value="Genomic_DNA"/>
</dbReference>
<evidence type="ECO:0000313" key="2">
    <source>
        <dbReference type="EMBL" id="MBB3120283.1"/>
    </source>
</evidence>